<feature type="region of interest" description="Disordered" evidence="1">
    <location>
        <begin position="111"/>
        <end position="180"/>
    </location>
</feature>
<name>A0AAW1L7Y3_POPJA</name>
<keyword evidence="3" id="KW-1185">Reference proteome</keyword>
<gene>
    <name evidence="2" type="ORF">QE152_g14136</name>
</gene>
<feature type="compositionally biased region" description="Basic and acidic residues" evidence="1">
    <location>
        <begin position="161"/>
        <end position="180"/>
    </location>
</feature>
<proteinExistence type="predicted"/>
<accession>A0AAW1L7Y3</accession>
<sequence>MTSLKDIEWVEKNIKIKTVPYKTIKILYKIIFEDDSDRRGRKKIREFIGFKYDKNAEEYKNKSAFVKQSFSVAELVAVCNLLHLDYEGSLELTEKIMGALINVDSLRKENKKDYDEEDEYDDSEEDDNDEQEDVERKHDEEQKKIKENKDEKTPRFPISFRDAEDSMRTFDGEDVSVEKW</sequence>
<reference evidence="2 3" key="1">
    <citation type="journal article" date="2024" name="BMC Genomics">
        <title>De novo assembly and annotation of Popillia japonica's genome with initial clues to its potential as an invasive pest.</title>
        <authorList>
            <person name="Cucini C."/>
            <person name="Boschi S."/>
            <person name="Funari R."/>
            <person name="Cardaioli E."/>
            <person name="Iannotti N."/>
            <person name="Marturano G."/>
            <person name="Paoli F."/>
            <person name="Bruttini M."/>
            <person name="Carapelli A."/>
            <person name="Frati F."/>
            <person name="Nardi F."/>
        </authorList>
    </citation>
    <scope>NUCLEOTIDE SEQUENCE [LARGE SCALE GENOMIC DNA]</scope>
    <source>
        <strain evidence="2">DMR45628</strain>
    </source>
</reference>
<evidence type="ECO:0000313" key="3">
    <source>
        <dbReference type="Proteomes" id="UP001458880"/>
    </source>
</evidence>
<evidence type="ECO:0000256" key="1">
    <source>
        <dbReference type="SAM" id="MobiDB-lite"/>
    </source>
</evidence>
<evidence type="ECO:0000313" key="2">
    <source>
        <dbReference type="EMBL" id="KAK9730893.1"/>
    </source>
</evidence>
<dbReference type="AlphaFoldDB" id="A0AAW1L7Y3"/>
<feature type="compositionally biased region" description="Acidic residues" evidence="1">
    <location>
        <begin position="115"/>
        <end position="133"/>
    </location>
</feature>
<organism evidence="2 3">
    <name type="scientific">Popillia japonica</name>
    <name type="common">Japanese beetle</name>
    <dbReference type="NCBI Taxonomy" id="7064"/>
    <lineage>
        <taxon>Eukaryota</taxon>
        <taxon>Metazoa</taxon>
        <taxon>Ecdysozoa</taxon>
        <taxon>Arthropoda</taxon>
        <taxon>Hexapoda</taxon>
        <taxon>Insecta</taxon>
        <taxon>Pterygota</taxon>
        <taxon>Neoptera</taxon>
        <taxon>Endopterygota</taxon>
        <taxon>Coleoptera</taxon>
        <taxon>Polyphaga</taxon>
        <taxon>Scarabaeiformia</taxon>
        <taxon>Scarabaeidae</taxon>
        <taxon>Rutelinae</taxon>
        <taxon>Popillia</taxon>
    </lineage>
</organism>
<protein>
    <submittedName>
        <fullName evidence="2">Uncharacterized protein</fullName>
    </submittedName>
</protein>
<dbReference type="Proteomes" id="UP001458880">
    <property type="component" value="Unassembled WGS sequence"/>
</dbReference>
<dbReference type="EMBL" id="JASPKY010000141">
    <property type="protein sequence ID" value="KAK9730893.1"/>
    <property type="molecule type" value="Genomic_DNA"/>
</dbReference>
<feature type="compositionally biased region" description="Basic and acidic residues" evidence="1">
    <location>
        <begin position="134"/>
        <end position="154"/>
    </location>
</feature>
<comment type="caution">
    <text evidence="2">The sequence shown here is derived from an EMBL/GenBank/DDBJ whole genome shotgun (WGS) entry which is preliminary data.</text>
</comment>